<sequence>MIELPRHKCSLTITHNDHKDYHRTLAQEIELYGDDNNWPSDEAKQRAIDTDEIWVIHWYPDTPIGSYRVAAPTLEEALAFANSVNSNSR</sequence>
<organism evidence="1">
    <name type="scientific">Myoviridae sp. ctshb19</name>
    <dbReference type="NCBI Taxonomy" id="2825194"/>
    <lineage>
        <taxon>Viruses</taxon>
        <taxon>Duplodnaviria</taxon>
        <taxon>Heunggongvirae</taxon>
        <taxon>Uroviricota</taxon>
        <taxon>Caudoviricetes</taxon>
    </lineage>
</organism>
<accession>A0A8S5UGC9</accession>
<reference evidence="1" key="1">
    <citation type="journal article" date="2021" name="Proc. Natl. Acad. Sci. U.S.A.">
        <title>A Catalog of Tens of Thousands of Viruses from Human Metagenomes Reveals Hidden Associations with Chronic Diseases.</title>
        <authorList>
            <person name="Tisza M.J."/>
            <person name="Buck C.B."/>
        </authorList>
    </citation>
    <scope>NUCLEOTIDE SEQUENCE</scope>
    <source>
        <strain evidence="1">Ctshb19</strain>
    </source>
</reference>
<evidence type="ECO:0000313" key="1">
    <source>
        <dbReference type="EMBL" id="DAF93438.1"/>
    </source>
</evidence>
<dbReference type="EMBL" id="BK016086">
    <property type="protein sequence ID" value="DAF93438.1"/>
    <property type="molecule type" value="Genomic_DNA"/>
</dbReference>
<name>A0A8S5UGC9_9CAUD</name>
<protein>
    <submittedName>
        <fullName evidence="1">Uncharacterized protein</fullName>
    </submittedName>
</protein>
<proteinExistence type="predicted"/>